<dbReference type="GO" id="GO:0020002">
    <property type="term" value="C:host cell plasma membrane"/>
    <property type="evidence" value="ECO:0007669"/>
    <property type="project" value="UniProtKB-SubCell"/>
</dbReference>
<dbReference type="FunFam" id="1.10.287.210:FF:000001">
    <property type="entry name" value="Envelope glycoprotein gp160"/>
    <property type="match status" value="1"/>
</dbReference>
<comment type="subcellular location">
    <molecule>Surface protein gp120</molecule>
    <subcellularLocation>
        <location evidence="32">Virion membrane</location>
        <topology evidence="32">Peripheral membrane protein</topology>
    </subcellularLocation>
    <subcellularLocation>
        <location evidence="32">Host cell membrane</location>
        <topology evidence="32">Peripheral membrane protein</topology>
    </subcellularLocation>
    <subcellularLocation>
        <location evidence="32">Host endosome membrane</location>
        <topology evidence="32">Single-pass type I membrane protein</topology>
    </subcellularLocation>
    <text evidence="32">The surface protein is not anchored to the viral envelope, but associates with the extravirion surface through its binding to TM. It is probably concentrated at the site of budding and incorporated into the virions possibly by contacts between the cytoplasmic tail of Env and the N-terminus of Gag.</text>
</comment>
<keyword evidence="10 32" id="KW-1165">Clathrin-mediated endocytosis of virus by host</keyword>
<keyword evidence="9 32" id="KW-1032">Host cell membrane</keyword>
<evidence type="ECO:0000256" key="23">
    <source>
        <dbReference type="ARBA" id="ARBA00023046"/>
    </source>
</evidence>
<keyword evidence="28 32" id="KW-0325">Glycoprotein</keyword>
<evidence type="ECO:0000256" key="28">
    <source>
        <dbReference type="ARBA" id="ARBA00023180"/>
    </source>
</evidence>
<keyword evidence="24 32" id="KW-0175">Coiled coil</keyword>
<dbReference type="GO" id="GO:1903908">
    <property type="term" value="P:positive regulation of plasma membrane raft polarization"/>
    <property type="evidence" value="ECO:0007669"/>
    <property type="project" value="UniProtKB-UniRule"/>
</dbReference>
<evidence type="ECO:0000256" key="6">
    <source>
        <dbReference type="ARBA" id="ARBA00004650"/>
    </source>
</evidence>
<evidence type="ECO:0000256" key="31">
    <source>
        <dbReference type="ARBA" id="ARBA00023296"/>
    </source>
</evidence>
<feature type="transmembrane region" description="Helical" evidence="33">
    <location>
        <begin position="682"/>
        <end position="709"/>
    </location>
</feature>
<keyword evidence="11 32" id="KW-0945">Host-virus interaction</keyword>
<keyword evidence="15 32" id="KW-0053">Apoptosis</keyword>
<sequence>MRVKGILRNYQQWWIWSILGFWMLMNCNVGGNLWVTVYYGVPVWKEAKTTLFCASDAKAYEKEVHNVWATHACVPTDPNPQEMVLENVTENFNMWENDMVDQMHEDVISLWDQSLKPCVKLTPLCVTLNCSKAKNITEEVIKNNTYKEDIRNCSFNATTEVKDKKQKVHALFYRLDIVPLNKRNSSESEEENSSGYYRLINCNTSAVTQACPKVTFDPIPIHYCTPAGYAILKCNEETFNGTGPCHNVSTVQCTHGIKPVVSTQLLLNGSLAEGEIIIRSKNLTDNAKTIIVHLNQSVEIVCTRPNENRRKSIRIGPGQAFYATGDIIGDIRQARCNISEEKWNETLQRVGRKLAEHFPNKTIKFKSSSGGDLEITTHSFNCRGEFFYCNTSGLFNGTYMPTYMPNSTNSNSSSNITIPCRIKQVINMWQEVGRAMYAPPIEGEITCKSNITGLLLVRDGGNGNDTNKTEIFRPEGGDMRDNWRSELYKYKVVEIKPLGIAPTEAKRRVVEREKRAVGIGAVILGFLGAAGSTMGAASITLTAQARQLLSGIVQQQSNLLKAIDAQQHLLQLTVWGIKQLQARVLAVERYLKDQQLLGIWGCSGKLICPTNVPWNSSWSNKSKEYIWNNMTWMQWDSEISNYTDIIYGLLEDSQIQQEKNEKDLLALDSWKNLWNWFDITKWLWYIKIFIMIVGGLIGLRIIFAVLSIVNRVRQGYSPLSFQTLIPNPRGPDRLGRIEEEGGEQDRDRSVRLVNGFLALAWDDLRNLCLFSYHRLRDFILVAARVVELLGRNSLTGLQKGWEALKYLGSLVQYWGLKQKKSAVSLLDTIAIAVAEGTDRIIKLGQRIWRAICNIPRRIRQGFEAALQ</sequence>
<dbReference type="GO" id="GO:1903911">
    <property type="term" value="P:positive regulation of receptor clustering"/>
    <property type="evidence" value="ECO:0007669"/>
    <property type="project" value="UniProtKB-UniRule"/>
</dbReference>
<comment type="function">
    <text evidence="32">Envelope glycoprotein gp160: Oligomerizes in the host endoplasmic reticulum into predominantly trimers. In a second time, gp160 transits in the host Golgi, where glycosylation is completed. The precursor is then proteolytically cleaved in the trans-Golgi and thereby activated by cellular furin or furin-like proteases to produce gp120 and gp41.</text>
</comment>
<proteinExistence type="inferred from homology"/>
<dbReference type="FunFam" id="2.170.40.20:FF:000004">
    <property type="entry name" value="Envelope glycoprotein gp160"/>
    <property type="match status" value="1"/>
</dbReference>
<evidence type="ECO:0000256" key="14">
    <source>
        <dbReference type="ARBA" id="ARBA00022692"/>
    </source>
</evidence>
<dbReference type="GO" id="GO:0016020">
    <property type="term" value="C:membrane"/>
    <property type="evidence" value="ECO:0007669"/>
    <property type="project" value="UniProtKB-UniRule"/>
</dbReference>
<keyword evidence="19 32" id="KW-1043">Host membrane</keyword>
<keyword evidence="31 32" id="KW-1160">Virus entry into host cell</keyword>
<reference evidence="36 37" key="1">
    <citation type="submission" date="2014-11" db="EMBL/GenBank/DDBJ databases">
        <title>Characterization of near full-length genome sequences for standard panels of HIV-1 isolates established at the External Quality Assurance Program Oversight Laboratory (EQAPOL).</title>
        <authorList>
            <person name="Hora B."/>
            <person name="Chen Y."/>
            <person name="Montefiori D."/>
            <person name="Paranjape R."/>
            <person name="Kulkarni S."/>
            <person name="Denny T.N."/>
            <person name="Gao F."/>
        </authorList>
    </citation>
    <scope>NUCLEOTIDE SEQUENCE [LARGE SCALE GENOMIC DNA]</scope>
    <source>
        <strain evidence="36">DEMC00IN007</strain>
    </source>
</reference>
<comment type="subcellular location">
    <subcellularLocation>
        <location evidence="3">Host cell membrane</location>
        <topology evidence="3">Peripheral membrane protein</topology>
    </subcellularLocation>
    <subcellularLocation>
        <location evidence="1">Host cell membrane</location>
        <topology evidence="1">Single-pass type I membrane protein</topology>
    </subcellularLocation>
    <subcellularLocation>
        <location evidence="2">Host endosome membrane</location>
        <topology evidence="2">Peripheral membrane protein</topology>
    </subcellularLocation>
    <subcellularLocation>
        <location evidence="5">Host endosome membrane</location>
        <topology evidence="5">Single-pass type I membrane protein</topology>
    </subcellularLocation>
    <subcellularLocation>
        <location evidence="6">Virion membrane</location>
        <topology evidence="6">Peripheral membrane protein</topology>
    </subcellularLocation>
    <subcellularLocation>
        <location evidence="4">Virion membrane</location>
        <topology evidence="4">Single-pass type I membrane protein</topology>
    </subcellularLocation>
</comment>
<evidence type="ECO:0000256" key="12">
    <source>
        <dbReference type="ARBA" id="ARBA00022595"/>
    </source>
</evidence>
<feature type="chain" id="PRO_5023349931" description="Envelope glycoprotein gp160" evidence="32">
    <location>
        <begin position="32"/>
        <end position="867"/>
    </location>
</feature>
<feature type="domain" description="Human immunodeficiency virus 1 envelope glycoprotein Gp120" evidence="34">
    <location>
        <begin position="33"/>
        <end position="138"/>
    </location>
</feature>
<comment type="domain">
    <text evidence="32 33">The 17 amino acids long immunosuppressive region is present in many retroviral envelope proteins. Synthetic peptides derived from this relatively conserved sequence inhibit immune function in vitro and in vivo.</text>
</comment>
<evidence type="ECO:0000256" key="7">
    <source>
        <dbReference type="ARBA" id="ARBA00022506"/>
    </source>
</evidence>
<evidence type="ECO:0000256" key="10">
    <source>
        <dbReference type="ARBA" id="ARBA00022570"/>
    </source>
</evidence>
<dbReference type="GO" id="GO:0044175">
    <property type="term" value="C:host cell endosome membrane"/>
    <property type="evidence" value="ECO:0007669"/>
    <property type="project" value="UniProtKB-SubCell"/>
</dbReference>
<evidence type="ECO:0000256" key="19">
    <source>
        <dbReference type="ARBA" id="ARBA00022870"/>
    </source>
</evidence>
<evidence type="ECO:0000256" key="8">
    <source>
        <dbReference type="ARBA" id="ARBA00022510"/>
    </source>
</evidence>
<feature type="domain" description="Human immunodeficiency virus 1 envelope glycoprotein Gp120" evidence="34">
    <location>
        <begin position="140"/>
        <end position="515"/>
    </location>
</feature>
<evidence type="ECO:0000256" key="25">
    <source>
        <dbReference type="ARBA" id="ARBA00023136"/>
    </source>
</evidence>
<comment type="domain">
    <text evidence="32">The YXXL motif is involved in determining the exact site of viral release at the surface of infected mononuclear cells and promotes endocytosis. YXXL and di-leucine endocytosis motifs interact directly or indirectly with the clathrin adapter complexes, opperate independently, and their activities are not additive.</text>
</comment>
<keyword evidence="29 32" id="KW-0899">Viral immunoevasion</keyword>
<dbReference type="SUPFAM" id="SSF58069">
    <property type="entry name" value="Virus ectodomain"/>
    <property type="match status" value="1"/>
</dbReference>
<keyword evidence="27 32" id="KW-1015">Disulfide bond</keyword>
<dbReference type="GO" id="GO:0019031">
    <property type="term" value="C:viral envelope"/>
    <property type="evidence" value="ECO:0007669"/>
    <property type="project" value="UniProtKB-KW"/>
</dbReference>
<evidence type="ECO:0000256" key="11">
    <source>
        <dbReference type="ARBA" id="ARBA00022581"/>
    </source>
</evidence>
<organismHost>
    <name type="scientific">Homo sapiens</name>
    <name type="common">Human</name>
    <dbReference type="NCBI Taxonomy" id="9606"/>
</organismHost>
<comment type="function">
    <text evidence="32">Surface protein gp120: Attaches the virus to the host lymphoid cell by binding to the primary receptor CD4. This interaction induces a structural rearrangement creating a high affinity binding site for a chemokine coreceptor like CXCR4 and/or CCR5. Acts as a ligand for CD209/DC-SIGN and CLEC4M/DC-SIGNR, which are respectively found on dendritic cells (DCs), and on endothelial cells of liver sinusoids and lymph node sinuses. These interactions allow capture of viral particles at mucosal surfaces by these cells and subsequent transmission to permissive cells. HIV subverts the migration properties of dendritic cells to gain access to CD4+ T-cells in lymph nodes. Virus transmission to permissive T-cells occurs either in trans (without DCs infection, through viral capture and transmission), or in cis (following DCs productive infection, through the usual CD4-gp120 interaction), thereby inducing a robust infection. In trans infection, bound virions remain infectious over days and it is proposed that they are not degraded, but protected in non-lysosomal acidic organelles within the DCs close to the cell membrane thus contributing to the viral infectious potential during DCs' migration from the periphery to the lymphoid tissues. On arrival at lymphoid tissues, intact virions recycle back to DCs' cell surface allowing virus transmission to CD4+ T-cells.</text>
</comment>
<keyword evidence="8 32" id="KW-1170">Fusion of virus membrane with host endosomal membrane</keyword>
<feature type="region of interest" description="Immunosuppression" evidence="32">
    <location>
        <begin position="578"/>
        <end position="596"/>
    </location>
</feature>
<comment type="similarity">
    <text evidence="32">Belongs to the HIV-1 env protein family.</text>
</comment>
<keyword evidence="25 32" id="KW-0472">Membrane</keyword>
<feature type="transmembrane region" description="Helical" evidence="33">
    <location>
        <begin position="516"/>
        <end position="539"/>
    </location>
</feature>
<dbReference type="Pfam" id="PF00517">
    <property type="entry name" value="GP41"/>
    <property type="match status" value="1"/>
</dbReference>
<evidence type="ECO:0000256" key="15">
    <source>
        <dbReference type="ARBA" id="ARBA00022703"/>
    </source>
</evidence>
<keyword evidence="22 32" id="KW-1133">Transmembrane helix</keyword>
<comment type="PTM">
    <text evidence="32">Highly glycosylated by host. The high number of glycan on the protein is reffered to as 'glycan shield' because it contributes to hide protein sequence from adaptive immune system.</text>
</comment>
<dbReference type="GO" id="GO:0055036">
    <property type="term" value="C:virion membrane"/>
    <property type="evidence" value="ECO:0007669"/>
    <property type="project" value="UniProtKB-SubCell"/>
</dbReference>
<protein>
    <recommendedName>
        <fullName evidence="32">Envelope glycoprotein gp160</fullName>
    </recommendedName>
    <alternativeName>
        <fullName evidence="32">Env polyprotein</fullName>
    </alternativeName>
    <component>
        <recommendedName>
            <fullName evidence="32">Surface protein gp120</fullName>
            <shortName evidence="32">SU</shortName>
        </recommendedName>
        <alternativeName>
            <fullName evidence="32">Glycoprotein 120</fullName>
            <shortName evidence="32">gp120</shortName>
        </alternativeName>
    </component>
    <component>
        <recommendedName>
            <fullName evidence="32">Transmembrane protein gp41</fullName>
            <shortName evidence="32">TM</shortName>
        </recommendedName>
        <alternativeName>
            <fullName evidence="32">Glycoprotein 41</fullName>
            <shortName evidence="32">gp41</shortName>
        </alternativeName>
    </component>
</protein>
<evidence type="ECO:0000256" key="20">
    <source>
        <dbReference type="ARBA" id="ARBA00022879"/>
    </source>
</evidence>
<evidence type="ECO:0000256" key="13">
    <source>
        <dbReference type="ARBA" id="ARBA00022685"/>
    </source>
</evidence>
<evidence type="ECO:0000256" key="2">
    <source>
        <dbReference type="ARBA" id="ARBA00004433"/>
    </source>
</evidence>
<evidence type="ECO:0000256" key="33">
    <source>
        <dbReference type="RuleBase" id="RU363095"/>
    </source>
</evidence>
<evidence type="ECO:0000256" key="24">
    <source>
        <dbReference type="ARBA" id="ARBA00023054"/>
    </source>
</evidence>
<organism evidence="36 37">
    <name type="scientific">Human immunodeficiency virus type 1</name>
    <name type="common">HIV-1</name>
    <dbReference type="NCBI Taxonomy" id="11676"/>
    <lineage>
        <taxon>Viruses</taxon>
        <taxon>Riboviria</taxon>
        <taxon>Pararnavirae</taxon>
        <taxon>Artverviricota</taxon>
        <taxon>Revtraviricetes</taxon>
        <taxon>Ortervirales</taxon>
        <taxon>Retroviridae</taxon>
        <taxon>Orthoretrovirinae</taxon>
        <taxon>Lentivirus</taxon>
        <taxon>Lentivirus humimdef1</taxon>
    </lineage>
</organism>
<feature type="site" description="Cleavage; by host furin" evidence="32">
    <location>
        <begin position="515"/>
        <end position="516"/>
    </location>
</feature>
<keyword evidence="14 32" id="KW-0812">Transmembrane</keyword>
<evidence type="ECO:0000313" key="36">
    <source>
        <dbReference type="EMBL" id="AJG44973.1"/>
    </source>
</evidence>
<accession>A0A0B5LBX4</accession>
<dbReference type="Gene3D" id="1.10.287.210">
    <property type="match status" value="1"/>
</dbReference>
<keyword evidence="16 32" id="KW-0732">Signal</keyword>
<feature type="disulfide bond" evidence="32">
    <location>
        <begin position="53"/>
        <end position="73"/>
    </location>
</feature>
<evidence type="ECO:0000256" key="4">
    <source>
        <dbReference type="ARBA" id="ARBA00004563"/>
    </source>
</evidence>
<feature type="region of interest" description="CD4-binding loop" evidence="32">
    <location>
        <begin position="368"/>
        <end position="378"/>
    </location>
</feature>
<dbReference type="Proteomes" id="UP000115149">
    <property type="component" value="Genome"/>
</dbReference>
<dbReference type="SUPFAM" id="SSF56502">
    <property type="entry name" value="gp120 core"/>
    <property type="match status" value="2"/>
</dbReference>
<comment type="subunit">
    <text evidence="32">The mature envelope protein (Env) consists of a homotrimer of non-covalently associated gp120-gp41 heterodimers. The resulting complex protrudes from the virus surface as a spike. There seems to be as few as 10 spikes on the average virion. Surface protein gp120 interacts with host CD4, CCR5 and CXCR4. Gp120 also interacts with the C-type lectins CD209/DC-SIGN and CLEC4M/DC-SIGNR (collectively referred to as DC-SIGN(R)). Gp120 and gp41 interact with GalCer. Gp120 interacts with host ITGA4/ITGB7 complex; on CD4+ T-cells, this interaction results in rapid activation of integrin ITGAL/LFA-1, which facilitates efficient cell-to-cell spreading of HIV-1. Gp120 interacts with cell-associated heparan sulfate; this interaction increases virus infectivity on permissive cells and may be involved in infection of CD4- cells.</text>
</comment>
<comment type="PTM">
    <text evidence="32">Specific enzymatic cleavages in vivo yield mature proteins. Envelope glycoproteins are synthesized as a inactive precursor that is heavily N-glycosylated and processed likely by host cell furin in the Golgi to yield the mature SU and TM proteins. The cleavage site between SU and TM requires the minimal sequence [KR]-X-[KR]-R. About 2 of the 9 disulfide bonds of gp41 are reduced by P4HB/PDI, following binding to CD4 receptor.</text>
</comment>
<comment type="caution">
    <text evidence="32 33">Lacks conserved residue(s) required for the propagation of feature annotation.</text>
</comment>
<feature type="disulfide bond" evidence="32">
    <location>
        <begin position="224"/>
        <end position="253"/>
    </location>
</feature>
<dbReference type="FunFam" id="1.20.5.490:FF:000001">
    <property type="entry name" value="Envelope glycoprotein gp160"/>
    <property type="match status" value="1"/>
</dbReference>
<comment type="function">
    <text evidence="32">Transmembrane protein gp41: Acts as a class I viral fusion protein. Under the current model, the protein has at least 3 conformational states: pre-fusion native state, pre-hairpin intermediate state, and post-fusion hairpin state. During fusion of viral and target intracellular membranes, the coiled coil regions (heptad repeats) assume a trimer-of-hairpins structure, positioning the fusion peptide in close proximity to the C-terminal region of the ectodomain. The formation of this structure appears to drive apposition and subsequent fusion of viral and target cell membranes. Complete fusion occurs in host cell endosomes and is dynamin-dependent, however some lipid transfer might occur at the plasma membrane. The virus undergoes clathrin-dependent internalization long before endosomal fusion, thus minimizing the surface exposure of conserved viral epitopes during fusion and reducing the efficacy of inhibitors targeting these epitopes. Membranes fusion leads to delivery of the nucleocapsid into the cytoplasm.</text>
</comment>
<evidence type="ECO:0000313" key="37">
    <source>
        <dbReference type="Proteomes" id="UP000115149"/>
    </source>
</evidence>
<evidence type="ECO:0000256" key="29">
    <source>
        <dbReference type="ARBA" id="ARBA00023280"/>
    </source>
</evidence>
<dbReference type="FunFam" id="2.170.40.20:FF:000003">
    <property type="entry name" value="Envelope glycoprotein gp160"/>
    <property type="match status" value="1"/>
</dbReference>
<evidence type="ECO:0000256" key="16">
    <source>
        <dbReference type="ARBA" id="ARBA00022729"/>
    </source>
</evidence>
<feature type="short sequence motif" description="YXXL motif; contains endocytosis signal" evidence="32">
    <location>
        <begin position="716"/>
        <end position="719"/>
    </location>
</feature>
<feature type="lipid moiety-binding region" description="S-palmitoyl cysteine; by host" evidence="32">
    <location>
        <position position="768"/>
    </location>
</feature>
<dbReference type="CDD" id="cd09909">
    <property type="entry name" value="HIV-1-like_HR1-HR2"/>
    <property type="match status" value="1"/>
</dbReference>
<dbReference type="GO" id="GO:0075512">
    <property type="term" value="P:clathrin-dependent endocytosis of virus by host cell"/>
    <property type="evidence" value="ECO:0007669"/>
    <property type="project" value="UniProtKB-UniRule"/>
</dbReference>
<dbReference type="InterPro" id="IPR000328">
    <property type="entry name" value="GP41-like"/>
</dbReference>
<dbReference type="HAMAP" id="MF_04083">
    <property type="entry name" value="HIV_ENV"/>
    <property type="match status" value="1"/>
</dbReference>
<evidence type="ECO:0000259" key="35">
    <source>
        <dbReference type="Pfam" id="PF00517"/>
    </source>
</evidence>
<evidence type="ECO:0000256" key="17">
    <source>
        <dbReference type="ARBA" id="ARBA00022804"/>
    </source>
</evidence>
<dbReference type="Gene3D" id="1.20.5.490">
    <property type="entry name" value="Single helix bin"/>
    <property type="match status" value="1"/>
</dbReference>
<evidence type="ECO:0000256" key="1">
    <source>
        <dbReference type="ARBA" id="ARBA00004402"/>
    </source>
</evidence>
<dbReference type="GO" id="GO:0039654">
    <property type="term" value="P:fusion of virus membrane with host endosome membrane"/>
    <property type="evidence" value="ECO:0007669"/>
    <property type="project" value="UniProtKB-UniRule"/>
</dbReference>
<comment type="domain">
    <text evidence="32">Some of the most genetically diverse regions of the viral genome are present in Env. They are called variable regions 1 through 5 (V1 through V5). Coreceptor usage of gp120 is determined mainly by the primary structure of the third variable region (V3) in the outer domain of gp120. The sequence of V3 determines which coreceptor, CCR5 and/or CXCR4 (corresponding to R5/macrophage, X4/T cell and R5X4/T cell and macrophage tropism), is used to trigger the fusion potential of the Env complex, and hence which cells the virus can infect. Binding to CCR5 involves a region adjacent in addition to V3.</text>
</comment>
<evidence type="ECO:0000256" key="27">
    <source>
        <dbReference type="ARBA" id="ARBA00023157"/>
    </source>
</evidence>
<dbReference type="InterPro" id="IPR036377">
    <property type="entry name" value="Gp120_core_sf"/>
</dbReference>
<feature type="disulfide bond" evidence="32">
    <location>
        <begin position="234"/>
        <end position="245"/>
    </location>
</feature>
<comment type="PTM">
    <text evidence="32">Palmitoylation of the transmembrane protein and of Env polyprotein (prior to its proteolytic cleavage) is essential for their association with host cell membrane lipid rafts. Palmitoylation is therefore required for envelope trafficking to classical lipid rafts, but not for viral replication.</text>
</comment>
<feature type="topological domain" description="Cytoplasmic" evidence="32">
    <location>
        <begin position="710"/>
        <end position="867"/>
    </location>
</feature>
<feature type="domain" description="Retroviral envelope protein GP41-like" evidence="35">
    <location>
        <begin position="534"/>
        <end position="724"/>
    </location>
</feature>
<evidence type="ECO:0000256" key="3">
    <source>
        <dbReference type="ARBA" id="ARBA00004505"/>
    </source>
</evidence>
<dbReference type="InterPro" id="IPR037527">
    <property type="entry name" value="Gp160"/>
</dbReference>
<evidence type="ECO:0000256" key="9">
    <source>
        <dbReference type="ARBA" id="ARBA00022511"/>
    </source>
</evidence>
<keyword evidence="12 32" id="KW-1162">Viral penetration into host cytoplasm</keyword>
<name>A0A0B5LBX4_HV1</name>
<dbReference type="GO" id="GO:0019062">
    <property type="term" value="P:virion attachment to host cell"/>
    <property type="evidence" value="ECO:0007669"/>
    <property type="project" value="UniProtKB-UniRule"/>
</dbReference>
<gene>
    <name evidence="32 36" type="primary">env</name>
</gene>
<evidence type="ECO:0000256" key="5">
    <source>
        <dbReference type="ARBA" id="ARBA00004578"/>
    </source>
</evidence>
<evidence type="ECO:0000256" key="26">
    <source>
        <dbReference type="ARBA" id="ARBA00023139"/>
    </source>
</evidence>
<dbReference type="GO" id="GO:0019064">
    <property type="term" value="P:fusion of virus membrane with host plasma membrane"/>
    <property type="evidence" value="ECO:0007669"/>
    <property type="project" value="UniProtKB-UniRule"/>
</dbReference>
<keyword evidence="17 32" id="KW-1161">Viral attachment to host cell</keyword>
<comment type="subcellular location">
    <molecule>Transmembrane protein gp41</molecule>
    <subcellularLocation>
        <location evidence="32">Virion membrane</location>
        <topology evidence="32">Single-pass type I membrane protein</topology>
    </subcellularLocation>
    <subcellularLocation>
        <location evidence="32">Host cell membrane</location>
        <topology evidence="32">Single-pass type I membrane protein</topology>
    </subcellularLocation>
    <subcellularLocation>
        <location evidence="32">Host endosome membrane</location>
        <topology evidence="32">Single-pass type I membrane protein</topology>
    </subcellularLocation>
    <text evidence="32">It is probably concentrated at the site of budding and incorporated into the virions possibly by contacts between the cytoplasmic tail of Env and the N-terminus of Gag.</text>
</comment>
<evidence type="ECO:0000256" key="18">
    <source>
        <dbReference type="ARBA" id="ARBA00022844"/>
    </source>
</evidence>
<feature type="chain" id="PRO_5023349932" description="Transmembrane protein gp41" evidence="32">
    <location>
        <begin position="516"/>
        <end position="867"/>
    </location>
</feature>
<dbReference type="EMBL" id="KP109482">
    <property type="protein sequence ID" value="AJG44973.1"/>
    <property type="molecule type" value="Genomic_RNA"/>
</dbReference>
<dbReference type="GO" id="GO:0052031">
    <property type="term" value="P:symbiont-mediated perturbation of host defense response"/>
    <property type="evidence" value="ECO:0007669"/>
    <property type="project" value="UniProtKB-UniRule"/>
</dbReference>
<evidence type="ECO:0000256" key="22">
    <source>
        <dbReference type="ARBA" id="ARBA00022989"/>
    </source>
</evidence>
<keyword evidence="7 32" id="KW-1168">Fusion of virus membrane with host membrane</keyword>
<keyword evidence="21 32" id="KW-1164">Virus endocytosis by host</keyword>
<keyword evidence="18 32" id="KW-0946">Virion</keyword>
<keyword evidence="26 32" id="KW-0564">Palmitate</keyword>
<dbReference type="Pfam" id="PF00516">
    <property type="entry name" value="GP120"/>
    <property type="match status" value="2"/>
</dbReference>
<comment type="domain">
    <text evidence="32">The CD4-binding region is targeted by the antibody b12.</text>
</comment>
<feature type="region of interest" description="Fusion peptide" evidence="32">
    <location>
        <begin position="516"/>
        <end position="536"/>
    </location>
</feature>
<feature type="transmembrane region" description="Helical" evidence="33">
    <location>
        <begin position="13"/>
        <end position="41"/>
    </location>
</feature>
<keyword evidence="30 32" id="KW-0449">Lipoprotein</keyword>
<dbReference type="InterPro" id="IPR000777">
    <property type="entry name" value="HIV1_Gp120"/>
</dbReference>
<dbReference type="GO" id="GO:0019082">
    <property type="term" value="P:viral protein processing"/>
    <property type="evidence" value="ECO:0007669"/>
    <property type="project" value="UniProtKB-UniRule"/>
</dbReference>
<dbReference type="Gene3D" id="2.170.40.20">
    <property type="entry name" value="Human immunodeficiency virus 1, Gp160, envelope glycoprotein"/>
    <property type="match status" value="2"/>
</dbReference>
<evidence type="ECO:0000256" key="30">
    <source>
        <dbReference type="ARBA" id="ARBA00023288"/>
    </source>
</evidence>
<comment type="domain">
    <text evidence="32">The membrane proximal external region (MPER) present in gp41 is a tryptophan-rich region recognized by the antibodies 2F5, Z13, and 4E10. MPER seems to play a role in fusion.</text>
</comment>
<feature type="disulfide bond" evidence="32">
    <location>
        <begin position="602"/>
        <end position="608"/>
    </location>
</feature>
<feature type="region of interest" description="MPER; binding to GalCer" evidence="32">
    <location>
        <begin position="666"/>
        <end position="687"/>
    </location>
</feature>
<comment type="miscellaneous">
    <text evidence="32">HIV-1 lineages are divided in three main groups, M (for Major), O (for Outlier), and N (for New, or Non-M, Non-O). The vast majority of strains found worldwide belong to the group M. Group O seems to be endemic to and largely confined to Cameroon and neighboring countries in West Central Africa, where these viruses represent a small minority of HIV-1 strains. The group N is represented by a limited number of isolates from Cameroonian persons. The group M is further subdivided in 9 clades or subtypes (A to D, F to H, J and K).</text>
</comment>
<dbReference type="GO" id="GO:0005198">
    <property type="term" value="F:structural molecule activity"/>
    <property type="evidence" value="ECO:0007669"/>
    <property type="project" value="UniProtKB-UniRule"/>
</dbReference>
<keyword evidence="23 32" id="KW-1039">Host endosome</keyword>
<keyword evidence="13 32" id="KW-0165">Cleavage on pair of basic residues</keyword>
<feature type="coiled-coil region" evidence="32">
    <location>
        <begin position="637"/>
        <end position="671"/>
    </location>
</feature>
<keyword evidence="20 32" id="KW-0261">Viral envelope protein</keyword>
<evidence type="ECO:0000256" key="32">
    <source>
        <dbReference type="HAMAP-Rule" id="MF_04083"/>
    </source>
</evidence>
<comment type="miscellaneous">
    <text evidence="32">Inhibitors targeting HIV-1 viral envelope proteins are used as antiretroviral drugs. Attachment of virions to the cell surface via non-specific interactions and CD4 binding can be blocked by inhibitors that include cyanovirin-N, cyclotriazadisulfonamide analogs, PRO 2000, TNX 355 and PRO 542. In addition, BMS 806 can block CD4-induced conformational changes. Env interactions with the coreceptor molecules can be targeted by CCR5 antagonists including SCH-D, maraviroc (UK 427857) and aplaviroc (GW 873140), and the CXCR4 antagonist AMD 070. Fusion of viral and cellular membranes can be inhibited by peptides such as enfuvirtide and tifuvirtide (T 1249). Resistance to inhibitors associated with mutations in Env are observed. Most of the time, single mutations confer only a modest reduction in drug susceptibility. Combination of several mutations is usually required to develop a high-level drug resistance.</text>
</comment>
<evidence type="ECO:0000256" key="21">
    <source>
        <dbReference type="ARBA" id="ARBA00022890"/>
    </source>
</evidence>
<evidence type="ECO:0000259" key="34">
    <source>
        <dbReference type="Pfam" id="PF00516"/>
    </source>
</evidence>